<sequence length="920" mass="87666">MEPLTEADPERIGAHVLVARLGAGGMGQVYLGRSPGGRLVAVKVVRGEIVGHPEALARFRREVETVRAVRSAYTASLIDASLEEAPYWLATEYVAGPTLAAAVRTAGPFGSGTCRGVGAALAEGLASVHAYGVTHRDLKPQNVILGAQGPQLIDFGIARGVGATALTQGGQAPGTPGFTAPEVLLGAVAGDAADVFALGATLAFAATGRPPYGGGPAAGVGYRTVHEPVDVAGVEAGLAAVIEACVRKDPAERPGLAEVIRRCAVGGALVDDPGYAAVALRGAGPGVVGGSGGVVGAWEGDTVPVPASGAVAAPGSGGARAGAVADGGEAVPVPGGSGGSAAADTVPGLVAGGGEGAVRGGGAGAGAVFVSGGAGHFGGVAAEGAAAVDAAPGGGSGSVPAGDAQGCDGAPAAAAGGATGVRRIEGRRRVVWPAESPARSDGRSVPDGSDRGSGVGTAAPGVPEPARTGGETTAPVDGRSGGAALRGRDADPRAGRASSPEEPVRPGGGSQAPGGAGPTGSLRSGGAGGPGAVVPEGEGGGGGASGRSGAAAARESASERAVAPEPGVRGAPGGSGAARPVGGGRPAAARIPRRRRIVWPVEPSAEGGRPGAVTGSAAFGAAGQQVRDGAPGASATGSRGRSGSLVTGPAVPAAGESAAGTAGTAVAGTGTGRRAGWRRGWAWVVVGGVCVAAGVVGARVLGLGSGEAAEGSAGGPEARVSGSARPGGPAGGGKGPGTGSDAGGVNGDGSGKGSGGGSGKGVVDYRWKLSSDPVMAGYGAGECDRPVDGDAPGAGIETQTTTTRTNGVAGRTVKVRMRATPGPEGAARPAPYPVTVVVKPPGARQAPTGGPAGFASSPVDLYATWDSGAYGELTYPDDFAGAVPLASDRGDWTVVFYRVEDGKDGARKFTGISCGGFRVG</sequence>
<evidence type="ECO:0000256" key="2">
    <source>
        <dbReference type="ARBA" id="ARBA00022741"/>
    </source>
</evidence>
<feature type="compositionally biased region" description="Gly residues" evidence="6">
    <location>
        <begin position="728"/>
        <end position="759"/>
    </location>
</feature>
<feature type="compositionally biased region" description="Gly residues" evidence="6">
    <location>
        <begin position="570"/>
        <end position="585"/>
    </location>
</feature>
<dbReference type="EMBL" id="BMVX01000002">
    <property type="protein sequence ID" value="GGZ51456.1"/>
    <property type="molecule type" value="Genomic_DNA"/>
</dbReference>
<dbReference type="AlphaFoldDB" id="A0A918QIV0"/>
<keyword evidence="2 5" id="KW-0547">Nucleotide-binding</keyword>
<dbReference type="InterPro" id="IPR011009">
    <property type="entry name" value="Kinase-like_dom_sf"/>
</dbReference>
<organism evidence="8 9">
    <name type="scientific">Streptomyces subrutilus</name>
    <dbReference type="NCBI Taxonomy" id="36818"/>
    <lineage>
        <taxon>Bacteria</taxon>
        <taxon>Bacillati</taxon>
        <taxon>Actinomycetota</taxon>
        <taxon>Actinomycetes</taxon>
        <taxon>Kitasatosporales</taxon>
        <taxon>Streptomycetaceae</taxon>
        <taxon>Streptomyces</taxon>
    </lineage>
</organism>
<dbReference type="PANTHER" id="PTHR43289:SF34">
    <property type="entry name" value="SERINE_THREONINE-PROTEIN KINASE YBDM-RELATED"/>
    <property type="match status" value="1"/>
</dbReference>
<feature type="compositionally biased region" description="Low complexity" evidence="6">
    <location>
        <begin position="629"/>
        <end position="673"/>
    </location>
</feature>
<dbReference type="PROSITE" id="PS50011">
    <property type="entry name" value="PROTEIN_KINASE_DOM"/>
    <property type="match status" value="1"/>
</dbReference>
<dbReference type="RefSeq" id="WP_268253240.1">
    <property type="nucleotide sequence ID" value="NZ_BMVX01000002.1"/>
</dbReference>
<dbReference type="PROSITE" id="PS00107">
    <property type="entry name" value="PROTEIN_KINASE_ATP"/>
    <property type="match status" value="1"/>
</dbReference>
<evidence type="ECO:0000256" key="3">
    <source>
        <dbReference type="ARBA" id="ARBA00022777"/>
    </source>
</evidence>
<dbReference type="Gene3D" id="3.30.200.20">
    <property type="entry name" value="Phosphorylase Kinase, domain 1"/>
    <property type="match status" value="1"/>
</dbReference>
<keyword evidence="4 5" id="KW-0067">ATP-binding</keyword>
<proteinExistence type="predicted"/>
<feature type="binding site" evidence="5">
    <location>
        <position position="43"/>
    </location>
    <ligand>
        <name>ATP</name>
        <dbReference type="ChEBI" id="CHEBI:30616"/>
    </ligand>
</feature>
<dbReference type="InterPro" id="IPR008271">
    <property type="entry name" value="Ser/Thr_kinase_AS"/>
</dbReference>
<dbReference type="PROSITE" id="PS00108">
    <property type="entry name" value="PROTEIN_KINASE_ST"/>
    <property type="match status" value="1"/>
</dbReference>
<comment type="caution">
    <text evidence="8">The sequence shown here is derived from an EMBL/GenBank/DDBJ whole genome shotgun (WGS) entry which is preliminary data.</text>
</comment>
<evidence type="ECO:0000256" key="4">
    <source>
        <dbReference type="ARBA" id="ARBA00022840"/>
    </source>
</evidence>
<evidence type="ECO:0000313" key="9">
    <source>
        <dbReference type="Proteomes" id="UP000634660"/>
    </source>
</evidence>
<dbReference type="SMART" id="SM00220">
    <property type="entry name" value="S_TKc"/>
    <property type="match status" value="1"/>
</dbReference>
<evidence type="ECO:0000256" key="5">
    <source>
        <dbReference type="PROSITE-ProRule" id="PRU10141"/>
    </source>
</evidence>
<dbReference type="InterPro" id="IPR000719">
    <property type="entry name" value="Prot_kinase_dom"/>
</dbReference>
<reference evidence="8" key="1">
    <citation type="journal article" date="2014" name="Int. J. Syst. Evol. Microbiol.">
        <title>Complete genome sequence of Corynebacterium casei LMG S-19264T (=DSM 44701T), isolated from a smear-ripened cheese.</title>
        <authorList>
            <consortium name="US DOE Joint Genome Institute (JGI-PGF)"/>
            <person name="Walter F."/>
            <person name="Albersmeier A."/>
            <person name="Kalinowski J."/>
            <person name="Ruckert C."/>
        </authorList>
    </citation>
    <scope>NUCLEOTIDE SEQUENCE</scope>
    <source>
        <strain evidence="8">JCM 4834</strain>
    </source>
</reference>
<feature type="compositionally biased region" description="Low complexity" evidence="6">
    <location>
        <begin position="547"/>
        <end position="569"/>
    </location>
</feature>
<feature type="compositionally biased region" description="Gly residues" evidence="6">
    <location>
        <begin position="506"/>
        <end position="546"/>
    </location>
</feature>
<feature type="compositionally biased region" description="Basic and acidic residues" evidence="6">
    <location>
        <begin position="438"/>
        <end position="450"/>
    </location>
</feature>
<protein>
    <recommendedName>
        <fullName evidence="7">Protein kinase domain-containing protein</fullName>
    </recommendedName>
</protein>
<evidence type="ECO:0000259" key="7">
    <source>
        <dbReference type="PROSITE" id="PS50011"/>
    </source>
</evidence>
<evidence type="ECO:0000256" key="6">
    <source>
        <dbReference type="SAM" id="MobiDB-lite"/>
    </source>
</evidence>
<reference evidence="8" key="2">
    <citation type="submission" date="2020-09" db="EMBL/GenBank/DDBJ databases">
        <authorList>
            <person name="Sun Q."/>
            <person name="Ohkuma M."/>
        </authorList>
    </citation>
    <scope>NUCLEOTIDE SEQUENCE</scope>
    <source>
        <strain evidence="8">JCM 4834</strain>
    </source>
</reference>
<dbReference type="GO" id="GO:0005524">
    <property type="term" value="F:ATP binding"/>
    <property type="evidence" value="ECO:0007669"/>
    <property type="project" value="UniProtKB-UniRule"/>
</dbReference>
<dbReference type="GO" id="GO:0004674">
    <property type="term" value="F:protein serine/threonine kinase activity"/>
    <property type="evidence" value="ECO:0007669"/>
    <property type="project" value="TreeGrafter"/>
</dbReference>
<dbReference type="Pfam" id="PF00069">
    <property type="entry name" value="Pkinase"/>
    <property type="match status" value="1"/>
</dbReference>
<dbReference type="CDD" id="cd14014">
    <property type="entry name" value="STKc_PknB_like"/>
    <property type="match status" value="1"/>
</dbReference>
<dbReference type="InterPro" id="IPR017441">
    <property type="entry name" value="Protein_kinase_ATP_BS"/>
</dbReference>
<evidence type="ECO:0000256" key="1">
    <source>
        <dbReference type="ARBA" id="ARBA00022679"/>
    </source>
</evidence>
<feature type="region of interest" description="Disordered" evidence="6">
    <location>
        <begin position="624"/>
        <end position="673"/>
    </location>
</feature>
<feature type="domain" description="Protein kinase" evidence="7">
    <location>
        <begin position="15"/>
        <end position="275"/>
    </location>
</feature>
<dbReference type="Gene3D" id="1.10.510.10">
    <property type="entry name" value="Transferase(Phosphotransferase) domain 1"/>
    <property type="match status" value="1"/>
</dbReference>
<name>A0A918QIV0_9ACTN</name>
<accession>A0A918QIV0</accession>
<keyword evidence="3" id="KW-0418">Kinase</keyword>
<dbReference type="SUPFAM" id="SSF56112">
    <property type="entry name" value="Protein kinase-like (PK-like)"/>
    <property type="match status" value="1"/>
</dbReference>
<feature type="region of interest" description="Disordered" evidence="6">
    <location>
        <begin position="428"/>
        <end position="596"/>
    </location>
</feature>
<gene>
    <name evidence="8" type="ORF">GCM10010371_08980</name>
</gene>
<keyword evidence="1" id="KW-0808">Transferase</keyword>
<feature type="region of interest" description="Disordered" evidence="6">
    <location>
        <begin position="707"/>
        <end position="759"/>
    </location>
</feature>
<dbReference type="Proteomes" id="UP000634660">
    <property type="component" value="Unassembled WGS sequence"/>
</dbReference>
<dbReference type="PANTHER" id="PTHR43289">
    <property type="entry name" value="MITOGEN-ACTIVATED PROTEIN KINASE KINASE KINASE 20-RELATED"/>
    <property type="match status" value="1"/>
</dbReference>
<evidence type="ECO:0000313" key="8">
    <source>
        <dbReference type="EMBL" id="GGZ51456.1"/>
    </source>
</evidence>